<protein>
    <submittedName>
        <fullName evidence="2">Uncharacterized protein</fullName>
    </submittedName>
</protein>
<comment type="caution">
    <text evidence="2">The sequence shown here is derived from an EMBL/GenBank/DDBJ whole genome shotgun (WGS) entry which is preliminary data.</text>
</comment>
<feature type="compositionally biased region" description="Basic and acidic residues" evidence="1">
    <location>
        <begin position="426"/>
        <end position="448"/>
    </location>
</feature>
<feature type="region of interest" description="Disordered" evidence="1">
    <location>
        <begin position="426"/>
        <end position="455"/>
    </location>
</feature>
<evidence type="ECO:0000256" key="1">
    <source>
        <dbReference type="SAM" id="MobiDB-lite"/>
    </source>
</evidence>
<dbReference type="Proteomes" id="UP000784294">
    <property type="component" value="Unassembled WGS sequence"/>
</dbReference>
<sequence length="455" mass="51654">MDGLASVNSLQKEETNIPTADDLLVDMKEETQVVSRTSWQLCDPASQTVASVKMEELMLDNLGINEEEGLTQRDESYMRFETNIFPQTDNVDSENPYPVHVVTHTNKLDTDADADIDEANEPWGWSDRQLLEKDEEELKDEIELPHEENDLKDNIVINEDMDQPYTKSINSVVTIPFALPLDERHVGEMGAVGVDPHLTDSAQIVDPSLFAFRAQENTNAAKADTNALIEEFHRVEANMMMVPSEELPSDGQLEEQSEEKAAEEPERWNKAEEVSNTLLDIDRDEEVLHQGTEVWNKITTKDEEIADEISSSCNEREEVAALNTCSDVDIQISRYDACEWKENENEKLEIVEAASVLTAWSEADEEAKTMCQVEKFKPEEGKDEVEVSETERQYYETEKGLDGQMLALYGQTDLELSNGAEKMFEETQPKVDKYEDNNKANKILENDKQINLATE</sequence>
<dbReference type="AlphaFoldDB" id="A0A448X3P5"/>
<organism evidence="2 3">
    <name type="scientific">Protopolystoma xenopodis</name>
    <dbReference type="NCBI Taxonomy" id="117903"/>
    <lineage>
        <taxon>Eukaryota</taxon>
        <taxon>Metazoa</taxon>
        <taxon>Spiralia</taxon>
        <taxon>Lophotrochozoa</taxon>
        <taxon>Platyhelminthes</taxon>
        <taxon>Monogenea</taxon>
        <taxon>Polyopisthocotylea</taxon>
        <taxon>Polystomatidea</taxon>
        <taxon>Polystomatidae</taxon>
        <taxon>Protopolystoma</taxon>
    </lineage>
</organism>
<evidence type="ECO:0000313" key="3">
    <source>
        <dbReference type="Proteomes" id="UP000784294"/>
    </source>
</evidence>
<feature type="compositionally biased region" description="Basic and acidic residues" evidence="1">
    <location>
        <begin position="258"/>
        <end position="269"/>
    </location>
</feature>
<name>A0A448X3P5_9PLAT</name>
<dbReference type="EMBL" id="CAAALY010085617">
    <property type="protein sequence ID" value="VEL27206.1"/>
    <property type="molecule type" value="Genomic_DNA"/>
</dbReference>
<reference evidence="2" key="1">
    <citation type="submission" date="2018-11" db="EMBL/GenBank/DDBJ databases">
        <authorList>
            <consortium name="Pathogen Informatics"/>
        </authorList>
    </citation>
    <scope>NUCLEOTIDE SEQUENCE</scope>
</reference>
<feature type="non-terminal residue" evidence="2">
    <location>
        <position position="455"/>
    </location>
</feature>
<proteinExistence type="predicted"/>
<gene>
    <name evidence="2" type="ORF">PXEA_LOCUS20646</name>
</gene>
<evidence type="ECO:0000313" key="2">
    <source>
        <dbReference type="EMBL" id="VEL27206.1"/>
    </source>
</evidence>
<accession>A0A448X3P5</accession>
<feature type="region of interest" description="Disordered" evidence="1">
    <location>
        <begin position="245"/>
        <end position="269"/>
    </location>
</feature>
<keyword evidence="3" id="KW-1185">Reference proteome</keyword>